<evidence type="ECO:0000256" key="6">
    <source>
        <dbReference type="ARBA" id="ARBA00023136"/>
    </source>
</evidence>
<dbReference type="GO" id="GO:0034755">
    <property type="term" value="P:iron ion transmembrane transport"/>
    <property type="evidence" value="ECO:0007669"/>
    <property type="project" value="TreeGrafter"/>
</dbReference>
<sequence>MQLPQALSKVRWPVHQPPPDTPLQSKLPVKLPHGLQRFLGELGPGLITGAADDDPSGISTYSVAGASYGYATLWTALLSFPLMAAVQLMCARLGMVTGCGLASVIRTHYPRWILWFACTLVVVANVFNIGADLGGMADAMQMVTGIRSYFWTPFLAVVITGLLFWTSYRRMAQIFKWLTLVLFAYVITAFLARPDWAAVARATFIPHMEWNKNYIAILVGILGTTISPYLFFWQAAQEVEEDRDHGKMTVAQRRGSTNKELRIARRDVITGMSLSNLIMYFLILTTAATLHANGTKNIETAKQAAEALRPLAGKGAYWLFTLGIIGTGMLAVPVLAGSSAYAIAEGSKWRSASLNLKPPLARKFYAVIAIAIFLGLTFNFAKLNAVKMLFWSAVLNGLLAPPLVIMVVLLTSDRRVMGNRVNSFGTRALGWMCALIMSVAALALLISLG</sequence>
<dbReference type="PANTHER" id="PTHR11706">
    <property type="entry name" value="SOLUTE CARRIER PROTEIN FAMILY 11 MEMBER"/>
    <property type="match status" value="1"/>
</dbReference>
<dbReference type="GO" id="GO:0005886">
    <property type="term" value="C:plasma membrane"/>
    <property type="evidence" value="ECO:0007669"/>
    <property type="project" value="TreeGrafter"/>
</dbReference>
<keyword evidence="6 8" id="KW-0472">Membrane</keyword>
<dbReference type="AlphaFoldDB" id="A0A7G8BEB2"/>
<evidence type="ECO:0000256" key="4">
    <source>
        <dbReference type="ARBA" id="ARBA00022847"/>
    </source>
</evidence>
<dbReference type="Pfam" id="PF01566">
    <property type="entry name" value="Nramp"/>
    <property type="match status" value="1"/>
</dbReference>
<feature type="region of interest" description="Disordered" evidence="7">
    <location>
        <begin position="1"/>
        <end position="25"/>
    </location>
</feature>
<dbReference type="GO" id="GO:0015086">
    <property type="term" value="F:cadmium ion transmembrane transporter activity"/>
    <property type="evidence" value="ECO:0007669"/>
    <property type="project" value="TreeGrafter"/>
</dbReference>
<keyword evidence="2" id="KW-0813">Transport</keyword>
<dbReference type="InterPro" id="IPR001046">
    <property type="entry name" value="NRAMP_fam"/>
</dbReference>
<evidence type="ECO:0000256" key="3">
    <source>
        <dbReference type="ARBA" id="ARBA00022692"/>
    </source>
</evidence>
<keyword evidence="10" id="KW-1185">Reference proteome</keyword>
<feature type="transmembrane region" description="Helical" evidence="8">
    <location>
        <begin position="268"/>
        <end position="290"/>
    </location>
</feature>
<accession>A0A7G8BEB2</accession>
<proteinExistence type="predicted"/>
<feature type="transmembrane region" description="Helical" evidence="8">
    <location>
        <begin position="389"/>
        <end position="409"/>
    </location>
</feature>
<feature type="transmembrane region" description="Helical" evidence="8">
    <location>
        <begin position="150"/>
        <end position="168"/>
    </location>
</feature>
<comment type="subcellular location">
    <subcellularLocation>
        <location evidence="1">Membrane</location>
        <topology evidence="1">Multi-pass membrane protein</topology>
    </subcellularLocation>
</comment>
<evidence type="ECO:0000256" key="1">
    <source>
        <dbReference type="ARBA" id="ARBA00004141"/>
    </source>
</evidence>
<dbReference type="NCBIfam" id="NF037982">
    <property type="entry name" value="Nramp_1"/>
    <property type="match status" value="1"/>
</dbReference>
<gene>
    <name evidence="9" type="ORF">H7849_17410</name>
</gene>
<evidence type="ECO:0000256" key="8">
    <source>
        <dbReference type="SAM" id="Phobius"/>
    </source>
</evidence>
<organism evidence="9 10">
    <name type="scientific">Alloacidobacterium dinghuense</name>
    <dbReference type="NCBI Taxonomy" id="2763107"/>
    <lineage>
        <taxon>Bacteria</taxon>
        <taxon>Pseudomonadati</taxon>
        <taxon>Acidobacteriota</taxon>
        <taxon>Terriglobia</taxon>
        <taxon>Terriglobales</taxon>
        <taxon>Acidobacteriaceae</taxon>
        <taxon>Alloacidobacterium</taxon>
    </lineage>
</organism>
<dbReference type="EMBL" id="CP060394">
    <property type="protein sequence ID" value="QNI30882.1"/>
    <property type="molecule type" value="Genomic_DNA"/>
</dbReference>
<dbReference type="Proteomes" id="UP000515312">
    <property type="component" value="Chromosome"/>
</dbReference>
<feature type="transmembrane region" description="Helical" evidence="8">
    <location>
        <begin position="429"/>
        <end position="448"/>
    </location>
</feature>
<protein>
    <submittedName>
        <fullName evidence="9">Nramp family divalent metal transporter</fullName>
    </submittedName>
</protein>
<keyword evidence="3 8" id="KW-0812">Transmembrane</keyword>
<dbReference type="GO" id="GO:0005384">
    <property type="term" value="F:manganese ion transmembrane transporter activity"/>
    <property type="evidence" value="ECO:0007669"/>
    <property type="project" value="TreeGrafter"/>
</dbReference>
<name>A0A7G8BEB2_9BACT</name>
<evidence type="ECO:0000256" key="5">
    <source>
        <dbReference type="ARBA" id="ARBA00022989"/>
    </source>
</evidence>
<evidence type="ECO:0000313" key="10">
    <source>
        <dbReference type="Proteomes" id="UP000515312"/>
    </source>
</evidence>
<reference evidence="9 10" key="1">
    <citation type="submission" date="2020-08" db="EMBL/GenBank/DDBJ databases">
        <title>Edaphobacter telluris sp. nov. and Acidobacterium dinghuensis sp. nov., two acidobacteria isolated from forest soil.</title>
        <authorList>
            <person name="Fu J."/>
            <person name="Qiu L."/>
        </authorList>
    </citation>
    <scope>NUCLEOTIDE SEQUENCE [LARGE SCALE GENOMIC DNA]</scope>
    <source>
        <strain evidence="9">4Y35</strain>
    </source>
</reference>
<feature type="transmembrane region" description="Helical" evidence="8">
    <location>
        <begin position="112"/>
        <end position="130"/>
    </location>
</feature>
<feature type="transmembrane region" description="Helical" evidence="8">
    <location>
        <begin position="317"/>
        <end position="343"/>
    </location>
</feature>
<feature type="transmembrane region" description="Helical" evidence="8">
    <location>
        <begin position="364"/>
        <end position="383"/>
    </location>
</feature>
<feature type="transmembrane region" description="Helical" evidence="8">
    <location>
        <begin position="175"/>
        <end position="194"/>
    </location>
</feature>
<evidence type="ECO:0000256" key="2">
    <source>
        <dbReference type="ARBA" id="ARBA00022448"/>
    </source>
</evidence>
<dbReference type="KEGG" id="adin:H7849_17410"/>
<feature type="transmembrane region" description="Helical" evidence="8">
    <location>
        <begin position="214"/>
        <end position="233"/>
    </location>
</feature>
<dbReference type="GO" id="GO:0015293">
    <property type="term" value="F:symporter activity"/>
    <property type="evidence" value="ECO:0007669"/>
    <property type="project" value="UniProtKB-KW"/>
</dbReference>
<keyword evidence="4" id="KW-0769">Symport</keyword>
<keyword evidence="5 8" id="KW-1133">Transmembrane helix</keyword>
<evidence type="ECO:0000313" key="9">
    <source>
        <dbReference type="EMBL" id="QNI30882.1"/>
    </source>
</evidence>
<dbReference type="PANTHER" id="PTHR11706:SF33">
    <property type="entry name" value="NATURAL RESISTANCE-ASSOCIATED MACROPHAGE PROTEIN 2"/>
    <property type="match status" value="1"/>
</dbReference>
<evidence type="ECO:0000256" key="7">
    <source>
        <dbReference type="SAM" id="MobiDB-lite"/>
    </source>
</evidence>